<proteinExistence type="predicted"/>
<protein>
    <submittedName>
        <fullName evidence="1">Uncharacterized protein</fullName>
    </submittedName>
</protein>
<dbReference type="AlphaFoldDB" id="N8QF85"/>
<dbReference type="InterPro" id="IPR036291">
    <property type="entry name" value="NAD(P)-bd_dom_sf"/>
</dbReference>
<dbReference type="Proteomes" id="UP000023776">
    <property type="component" value="Unassembled WGS sequence"/>
</dbReference>
<reference evidence="1 2" key="1">
    <citation type="submission" date="2013-02" db="EMBL/GenBank/DDBJ databases">
        <title>The Genome Sequence of Acinetobacter parvus CIP 108168.</title>
        <authorList>
            <consortium name="The Broad Institute Genome Sequencing Platform"/>
            <consortium name="The Broad Institute Genome Sequencing Center for Infectious Disease"/>
            <person name="Cerqueira G."/>
            <person name="Feldgarden M."/>
            <person name="Courvalin P."/>
            <person name="Perichon B."/>
            <person name="Grillot-Courvalin C."/>
            <person name="Clermont D."/>
            <person name="Rocha E."/>
            <person name="Yoon E.-J."/>
            <person name="Nemec A."/>
            <person name="Walker B."/>
            <person name="Young S.K."/>
            <person name="Zeng Q."/>
            <person name="Gargeya S."/>
            <person name="Fitzgerald M."/>
            <person name="Haas B."/>
            <person name="Abouelleil A."/>
            <person name="Alvarado L."/>
            <person name="Arachchi H.M."/>
            <person name="Berlin A.M."/>
            <person name="Chapman S.B."/>
            <person name="Dewar J."/>
            <person name="Goldberg J."/>
            <person name="Griggs A."/>
            <person name="Gujja S."/>
            <person name="Hansen M."/>
            <person name="Howarth C."/>
            <person name="Imamovic A."/>
            <person name="Larimer J."/>
            <person name="McCowan C."/>
            <person name="Murphy C."/>
            <person name="Neiman D."/>
            <person name="Pearson M."/>
            <person name="Priest M."/>
            <person name="Roberts A."/>
            <person name="Saif S."/>
            <person name="Shea T."/>
            <person name="Sisk P."/>
            <person name="Sykes S."/>
            <person name="Wortman J."/>
            <person name="Nusbaum C."/>
            <person name="Birren B."/>
        </authorList>
    </citation>
    <scope>NUCLEOTIDE SEQUENCE [LARGE SCALE GENOMIC DNA]</scope>
    <source>
        <strain evidence="1 2">CIP 108168</strain>
    </source>
</reference>
<organism evidence="1 2">
    <name type="scientific">Acinetobacter parvus DSM 16617 = CIP 108168</name>
    <dbReference type="NCBI Taxonomy" id="981333"/>
    <lineage>
        <taxon>Bacteria</taxon>
        <taxon>Pseudomonadati</taxon>
        <taxon>Pseudomonadota</taxon>
        <taxon>Gammaproteobacteria</taxon>
        <taxon>Moraxellales</taxon>
        <taxon>Moraxellaceae</taxon>
        <taxon>Acinetobacter</taxon>
    </lineage>
</organism>
<dbReference type="EMBL" id="APOM01000012">
    <property type="protein sequence ID" value="ENU37230.1"/>
    <property type="molecule type" value="Genomic_DNA"/>
</dbReference>
<evidence type="ECO:0000313" key="1">
    <source>
        <dbReference type="EMBL" id="ENU37230.1"/>
    </source>
</evidence>
<dbReference type="HOGENOM" id="CLU_170828_0_0_6"/>
<dbReference type="PATRIC" id="fig|981333.9.peg.616"/>
<name>N8QF85_9GAMM</name>
<sequence length="113" mass="12607">MVWSLQINYFAAVRLTLGLLPHFLENGGGHVINISTMCTHVPMSSKTTIYKHMQMRDTSTAAGWIVKAVQQKSYRITSTSGAIANALLNTAPATVMNLTRPLFRLMDRQLEKK</sequence>
<comment type="caution">
    <text evidence="1">The sequence shown here is derived from an EMBL/GenBank/DDBJ whole genome shotgun (WGS) entry which is preliminary data.</text>
</comment>
<gene>
    <name evidence="1" type="ORF">F988_00613</name>
</gene>
<accession>N8QF85</accession>
<dbReference type="Gene3D" id="3.40.50.720">
    <property type="entry name" value="NAD(P)-binding Rossmann-like Domain"/>
    <property type="match status" value="1"/>
</dbReference>
<evidence type="ECO:0000313" key="2">
    <source>
        <dbReference type="Proteomes" id="UP000023776"/>
    </source>
</evidence>
<dbReference type="SUPFAM" id="SSF51735">
    <property type="entry name" value="NAD(P)-binding Rossmann-fold domains"/>
    <property type="match status" value="1"/>
</dbReference>
<keyword evidence="2" id="KW-1185">Reference proteome</keyword>